<evidence type="ECO:0000256" key="4">
    <source>
        <dbReference type="ARBA" id="ARBA00022980"/>
    </source>
</evidence>
<evidence type="ECO:0000259" key="9">
    <source>
        <dbReference type="PROSITE" id="PS00651"/>
    </source>
</evidence>
<dbReference type="GO" id="GO:1990904">
    <property type="term" value="C:ribonucleoprotein complex"/>
    <property type="evidence" value="ECO:0007669"/>
    <property type="project" value="UniProtKB-KW"/>
</dbReference>
<dbReference type="InterPro" id="IPR020594">
    <property type="entry name" value="Ribosomal_bL9_bac/chp"/>
</dbReference>
<accession>A0A345ZUC7</accession>
<dbReference type="PANTHER" id="PTHR21368">
    <property type="entry name" value="50S RIBOSOMAL PROTEIN L9"/>
    <property type="match status" value="1"/>
</dbReference>
<dbReference type="EMBL" id="CP031417">
    <property type="protein sequence ID" value="AXK80524.1"/>
    <property type="molecule type" value="Genomic_DNA"/>
</dbReference>
<keyword evidence="4 7" id="KW-0689">Ribosomal protein</keyword>
<dbReference type="InterPro" id="IPR020070">
    <property type="entry name" value="Ribosomal_bL9_N"/>
</dbReference>
<evidence type="ECO:0000256" key="5">
    <source>
        <dbReference type="ARBA" id="ARBA00023274"/>
    </source>
</evidence>
<dbReference type="Gene3D" id="3.10.430.100">
    <property type="entry name" value="Ribosomal protein L9, C-terminal domain"/>
    <property type="match status" value="1"/>
</dbReference>
<evidence type="ECO:0000256" key="2">
    <source>
        <dbReference type="ARBA" id="ARBA00022730"/>
    </source>
</evidence>
<evidence type="ECO:0000313" key="11">
    <source>
        <dbReference type="Proteomes" id="UP000254889"/>
    </source>
</evidence>
<keyword evidence="2 7" id="KW-0699">rRNA-binding</keyword>
<evidence type="ECO:0000256" key="3">
    <source>
        <dbReference type="ARBA" id="ARBA00022884"/>
    </source>
</evidence>
<dbReference type="Proteomes" id="UP000254889">
    <property type="component" value="Chromosome"/>
</dbReference>
<proteinExistence type="inferred from homology"/>
<dbReference type="NCBIfam" id="TIGR00158">
    <property type="entry name" value="L9"/>
    <property type="match status" value="1"/>
</dbReference>
<comment type="function">
    <text evidence="7">Binds to the 23S rRNA.</text>
</comment>
<keyword evidence="5 7" id="KW-0687">Ribonucleoprotein</keyword>
<dbReference type="GO" id="GO:0006412">
    <property type="term" value="P:translation"/>
    <property type="evidence" value="ECO:0007669"/>
    <property type="project" value="UniProtKB-UniRule"/>
</dbReference>
<evidence type="ECO:0000256" key="8">
    <source>
        <dbReference type="SAM" id="MobiDB-lite"/>
    </source>
</evidence>
<organism evidence="10 11">
    <name type="scientific">Pseudolabrys taiwanensis</name>
    <dbReference type="NCBI Taxonomy" id="331696"/>
    <lineage>
        <taxon>Bacteria</taxon>
        <taxon>Pseudomonadati</taxon>
        <taxon>Pseudomonadota</taxon>
        <taxon>Alphaproteobacteria</taxon>
        <taxon>Hyphomicrobiales</taxon>
        <taxon>Xanthobacteraceae</taxon>
        <taxon>Pseudolabrys</taxon>
    </lineage>
</organism>
<dbReference type="SUPFAM" id="SSF55653">
    <property type="entry name" value="Ribosomal protein L9 C-domain"/>
    <property type="match status" value="1"/>
</dbReference>
<dbReference type="KEGG" id="ptaw:DW352_08355"/>
<dbReference type="HAMAP" id="MF_00503">
    <property type="entry name" value="Ribosomal_bL9"/>
    <property type="match status" value="1"/>
</dbReference>
<reference evidence="10 11" key="1">
    <citation type="submission" date="2018-07" db="EMBL/GenBank/DDBJ databases">
        <authorList>
            <person name="Quirk P.G."/>
            <person name="Krulwich T.A."/>
        </authorList>
    </citation>
    <scope>NUCLEOTIDE SEQUENCE [LARGE SCALE GENOMIC DNA]</scope>
    <source>
        <strain evidence="10 11">CC-BB4</strain>
    </source>
</reference>
<gene>
    <name evidence="7" type="primary">rplI</name>
    <name evidence="10" type="ORF">DW352_08355</name>
</gene>
<comment type="similarity">
    <text evidence="1 7">Belongs to the bacterial ribosomal protein bL9 family.</text>
</comment>
<dbReference type="GO" id="GO:0003735">
    <property type="term" value="F:structural constituent of ribosome"/>
    <property type="evidence" value="ECO:0007669"/>
    <property type="project" value="InterPro"/>
</dbReference>
<dbReference type="InterPro" id="IPR036935">
    <property type="entry name" value="Ribosomal_bL9_N_sf"/>
</dbReference>
<dbReference type="Pfam" id="PF03948">
    <property type="entry name" value="Ribosomal_L9_C"/>
    <property type="match status" value="1"/>
</dbReference>
<feature type="domain" description="Ribosomal protein L9" evidence="9">
    <location>
        <begin position="13"/>
        <end position="40"/>
    </location>
</feature>
<evidence type="ECO:0000256" key="6">
    <source>
        <dbReference type="ARBA" id="ARBA00035292"/>
    </source>
</evidence>
<dbReference type="SUPFAM" id="SSF55658">
    <property type="entry name" value="L9 N-domain-like"/>
    <property type="match status" value="1"/>
</dbReference>
<evidence type="ECO:0000256" key="1">
    <source>
        <dbReference type="ARBA" id="ARBA00010605"/>
    </source>
</evidence>
<feature type="compositionally biased region" description="Acidic residues" evidence="8">
    <location>
        <begin position="181"/>
        <end position="202"/>
    </location>
</feature>
<evidence type="ECO:0000313" key="10">
    <source>
        <dbReference type="EMBL" id="AXK80524.1"/>
    </source>
</evidence>
<feature type="region of interest" description="Disordered" evidence="8">
    <location>
        <begin position="159"/>
        <end position="219"/>
    </location>
</feature>
<dbReference type="InterPro" id="IPR000244">
    <property type="entry name" value="Ribosomal_bL9"/>
</dbReference>
<dbReference type="InterPro" id="IPR020069">
    <property type="entry name" value="Ribosomal_bL9_C"/>
</dbReference>
<evidence type="ECO:0000256" key="7">
    <source>
        <dbReference type="HAMAP-Rule" id="MF_00503"/>
    </source>
</evidence>
<dbReference type="AlphaFoldDB" id="A0A345ZUC7"/>
<dbReference type="Gene3D" id="3.40.5.10">
    <property type="entry name" value="Ribosomal protein L9, N-terminal domain"/>
    <property type="match status" value="1"/>
</dbReference>
<name>A0A345ZUC7_9HYPH</name>
<protein>
    <recommendedName>
        <fullName evidence="6 7">Large ribosomal subunit protein bL9</fullName>
    </recommendedName>
</protein>
<sequence length="219" mass="23602">MEVILLERVGKLGQMGDVVRVKDGFARNFLLPNNKALRATADNKKRFEGMKAELETRNLEAKGEAGKVAAKVDGKSFVVLRQASETGQLFGSVTSRDIARLIAEEGADIAKGQVAINAPIKMIGQYKVPIALHPEIEVAVTVIVARSADEAERIKRGEDVTVRRTDEEEARAEAAATAETFFEEGSEDEEAEAAAPEAEADAEPAPKKAKGKKKAADEE</sequence>
<dbReference type="OrthoDB" id="9788336at2"/>
<keyword evidence="11" id="KW-1185">Reference proteome</keyword>
<keyword evidence="3 7" id="KW-0694">RNA-binding</keyword>
<dbReference type="RefSeq" id="WP_115690259.1">
    <property type="nucleotide sequence ID" value="NZ_CP031417.1"/>
</dbReference>
<dbReference type="GO" id="GO:0019843">
    <property type="term" value="F:rRNA binding"/>
    <property type="evidence" value="ECO:0007669"/>
    <property type="project" value="UniProtKB-UniRule"/>
</dbReference>
<dbReference type="InterPro" id="IPR009027">
    <property type="entry name" value="Ribosomal_bL9/RNase_H1_N"/>
</dbReference>
<dbReference type="PROSITE" id="PS00651">
    <property type="entry name" value="RIBOSOMAL_L9"/>
    <property type="match status" value="1"/>
</dbReference>
<dbReference type="InterPro" id="IPR036791">
    <property type="entry name" value="Ribosomal_bL9_C_sf"/>
</dbReference>
<dbReference type="Pfam" id="PF01281">
    <property type="entry name" value="Ribosomal_L9_N"/>
    <property type="match status" value="1"/>
</dbReference>
<dbReference type="GO" id="GO:0005840">
    <property type="term" value="C:ribosome"/>
    <property type="evidence" value="ECO:0007669"/>
    <property type="project" value="UniProtKB-KW"/>
</dbReference>